<organism evidence="3 4">
    <name type="scientific">Koribacter versatilis (strain Ellin345)</name>
    <dbReference type="NCBI Taxonomy" id="204669"/>
    <lineage>
        <taxon>Bacteria</taxon>
        <taxon>Pseudomonadati</taxon>
        <taxon>Acidobacteriota</taxon>
        <taxon>Terriglobia</taxon>
        <taxon>Terriglobales</taxon>
        <taxon>Candidatus Korobacteraceae</taxon>
        <taxon>Candidatus Korobacter</taxon>
    </lineage>
</organism>
<dbReference type="STRING" id="204669.Acid345_3933"/>
<dbReference type="Pfam" id="PF07676">
    <property type="entry name" value="PD40"/>
    <property type="match status" value="6"/>
</dbReference>
<reference evidence="3 4" key="1">
    <citation type="journal article" date="2009" name="Appl. Environ. Microbiol.">
        <title>Three genomes from the phylum Acidobacteria provide insight into the lifestyles of these microorganisms in soils.</title>
        <authorList>
            <person name="Ward N.L."/>
            <person name="Challacombe J.F."/>
            <person name="Janssen P.H."/>
            <person name="Henrissat B."/>
            <person name="Coutinho P.M."/>
            <person name="Wu M."/>
            <person name="Xie G."/>
            <person name="Haft D.H."/>
            <person name="Sait M."/>
            <person name="Badger J."/>
            <person name="Barabote R.D."/>
            <person name="Bradley B."/>
            <person name="Brettin T.S."/>
            <person name="Brinkac L.M."/>
            <person name="Bruce D."/>
            <person name="Creasy T."/>
            <person name="Daugherty S.C."/>
            <person name="Davidsen T.M."/>
            <person name="DeBoy R.T."/>
            <person name="Detter J.C."/>
            <person name="Dodson R.J."/>
            <person name="Durkin A.S."/>
            <person name="Ganapathy A."/>
            <person name="Gwinn-Giglio M."/>
            <person name="Han C.S."/>
            <person name="Khouri H."/>
            <person name="Kiss H."/>
            <person name="Kothari S.P."/>
            <person name="Madupu R."/>
            <person name="Nelson K.E."/>
            <person name="Nelson W.C."/>
            <person name="Paulsen I."/>
            <person name="Penn K."/>
            <person name="Ren Q."/>
            <person name="Rosovitz M.J."/>
            <person name="Selengut J.D."/>
            <person name="Shrivastava S."/>
            <person name="Sullivan S.A."/>
            <person name="Tapia R."/>
            <person name="Thompson L.S."/>
            <person name="Watkins K.L."/>
            <person name="Yang Q."/>
            <person name="Yu C."/>
            <person name="Zafar N."/>
            <person name="Zhou L."/>
            <person name="Kuske C.R."/>
        </authorList>
    </citation>
    <scope>NUCLEOTIDE SEQUENCE [LARGE SCALE GENOMIC DNA]</scope>
    <source>
        <strain evidence="3 4">Ellin345</strain>
    </source>
</reference>
<gene>
    <name evidence="3" type="ordered locus">Acid345_3933</name>
</gene>
<dbReference type="InterPro" id="IPR011042">
    <property type="entry name" value="6-blade_b-propeller_TolB-like"/>
</dbReference>
<protein>
    <submittedName>
        <fullName evidence="3">WD40-like beta Propeller</fullName>
    </submittedName>
</protein>
<dbReference type="PANTHER" id="PTHR36842">
    <property type="entry name" value="PROTEIN TOLB HOMOLOG"/>
    <property type="match status" value="1"/>
</dbReference>
<accession>Q1IJL7</accession>
<keyword evidence="2" id="KW-0732">Signal</keyword>
<dbReference type="PANTHER" id="PTHR36842:SF1">
    <property type="entry name" value="PROTEIN TOLB"/>
    <property type="match status" value="1"/>
</dbReference>
<dbReference type="InterPro" id="IPR011659">
    <property type="entry name" value="WD40"/>
</dbReference>
<dbReference type="Proteomes" id="UP000002432">
    <property type="component" value="Chromosome"/>
</dbReference>
<evidence type="ECO:0000256" key="2">
    <source>
        <dbReference type="SAM" id="SignalP"/>
    </source>
</evidence>
<dbReference type="SUPFAM" id="SSF69304">
    <property type="entry name" value="Tricorn protease N-terminal domain"/>
    <property type="match status" value="1"/>
</dbReference>
<dbReference type="EMBL" id="CP000360">
    <property type="protein sequence ID" value="ABF42933.1"/>
    <property type="molecule type" value="Genomic_DNA"/>
</dbReference>
<evidence type="ECO:0000256" key="1">
    <source>
        <dbReference type="ARBA" id="ARBA00009820"/>
    </source>
</evidence>
<dbReference type="Gene3D" id="2.120.10.30">
    <property type="entry name" value="TolB, C-terminal domain"/>
    <property type="match status" value="2"/>
</dbReference>
<evidence type="ECO:0000313" key="4">
    <source>
        <dbReference type="Proteomes" id="UP000002432"/>
    </source>
</evidence>
<dbReference type="HOGENOM" id="CLU_056136_0_0_0"/>
<evidence type="ECO:0000313" key="3">
    <source>
        <dbReference type="EMBL" id="ABF42933.1"/>
    </source>
</evidence>
<comment type="similarity">
    <text evidence="1">Belongs to the TolB family.</text>
</comment>
<sequence>MKRKLLFLVSALIAVGTLALAQSGPLGIAYQFTHTQNMDPTFSPDGKEMIYISVVAGKEQLFRVGLDGKNPLQLTRDDADHEDPAWSPDGKHVAFVLIHEKVEQIHLMDPDGGNVTPLTPKESKTIHPSWSPDSRRVIFCTDDDLAPPKKNDSDILAMDIATHETTKLISGGVNTFPVWSPDGTKLAFRRMLGERNSEVFLANENGSDPKNLTNDPAFDGWPAWSPDGKQIAFASNRRGNHEIFVMNADGSGVRKAANSEGRATSPKWSKDGKKLYFTNCKKVDLGIDCEIYAIDVPR</sequence>
<dbReference type="EnsemblBacteria" id="ABF42933">
    <property type="protein sequence ID" value="ABF42933"/>
    <property type="gene ID" value="Acid345_3933"/>
</dbReference>
<keyword evidence="4" id="KW-1185">Reference proteome</keyword>
<feature type="chain" id="PRO_5004191083" evidence="2">
    <location>
        <begin position="22"/>
        <end position="298"/>
    </location>
</feature>
<feature type="signal peptide" evidence="2">
    <location>
        <begin position="1"/>
        <end position="21"/>
    </location>
</feature>
<dbReference type="eggNOG" id="COG0823">
    <property type="taxonomic scope" value="Bacteria"/>
</dbReference>
<dbReference type="OrthoDB" id="113438at2"/>
<dbReference type="RefSeq" id="WP_011524732.1">
    <property type="nucleotide sequence ID" value="NC_008009.1"/>
</dbReference>
<dbReference type="KEGG" id="aba:Acid345_3933"/>
<dbReference type="AlphaFoldDB" id="Q1IJL7"/>
<name>Q1IJL7_KORVE</name>
<proteinExistence type="inferred from homology"/>